<feature type="chain" id="PRO_5016027062" evidence="1">
    <location>
        <begin position="20"/>
        <end position="287"/>
    </location>
</feature>
<accession>A0A2V0NZQ4</accession>
<dbReference type="InParanoid" id="A0A2V0NZQ4"/>
<name>A0A2V0NZQ4_9CHLO</name>
<organism evidence="2 3">
    <name type="scientific">Raphidocelis subcapitata</name>
    <dbReference type="NCBI Taxonomy" id="307507"/>
    <lineage>
        <taxon>Eukaryota</taxon>
        <taxon>Viridiplantae</taxon>
        <taxon>Chlorophyta</taxon>
        <taxon>core chlorophytes</taxon>
        <taxon>Chlorophyceae</taxon>
        <taxon>CS clade</taxon>
        <taxon>Sphaeropleales</taxon>
        <taxon>Selenastraceae</taxon>
        <taxon>Raphidocelis</taxon>
    </lineage>
</organism>
<dbReference type="AlphaFoldDB" id="A0A2V0NZQ4"/>
<evidence type="ECO:0000313" key="2">
    <source>
        <dbReference type="EMBL" id="GBF93096.1"/>
    </source>
</evidence>
<gene>
    <name evidence="2" type="ORF">Rsub_05707</name>
</gene>
<reference evidence="2 3" key="1">
    <citation type="journal article" date="2018" name="Sci. Rep.">
        <title>Raphidocelis subcapitata (=Pseudokirchneriella subcapitata) provides an insight into genome evolution and environmental adaptations in the Sphaeropleales.</title>
        <authorList>
            <person name="Suzuki S."/>
            <person name="Yamaguchi H."/>
            <person name="Nakajima N."/>
            <person name="Kawachi M."/>
        </authorList>
    </citation>
    <scope>NUCLEOTIDE SEQUENCE [LARGE SCALE GENOMIC DNA]</scope>
    <source>
        <strain evidence="2 3">NIES-35</strain>
    </source>
</reference>
<keyword evidence="3" id="KW-1185">Reference proteome</keyword>
<feature type="signal peptide" evidence="1">
    <location>
        <begin position="1"/>
        <end position="19"/>
    </location>
</feature>
<dbReference type="EMBL" id="BDRX01000037">
    <property type="protein sequence ID" value="GBF93096.1"/>
    <property type="molecule type" value="Genomic_DNA"/>
</dbReference>
<evidence type="ECO:0000256" key="1">
    <source>
        <dbReference type="SAM" id="SignalP"/>
    </source>
</evidence>
<proteinExistence type="predicted"/>
<sequence>MPALLLLALLAASATAAEASYVLPNITEQKVFDGTAFPDSRPALGVYRSLSTLLAPYTCEPKGNGFLLTLKHGRFDNITSAMVQWMFANMASAKVDINGTRIPMFLALHPADHASAVLESGSVLKGGSRVTFIEFPLTKCDGSGDGRTWTCPEAPQANPGFLKSSPADWQLLDSTNVTSKVLSFGKKKIRFGNQGCKPAGSPCAYVVKTTHTWKDDKKSTPPGLFLTSVVKVGIGMKENDKNITRKWANGLDYGVKCARVAAHMTQEYGSLQSWLAAAYKAANPGAV</sequence>
<comment type="caution">
    <text evidence="2">The sequence shown here is derived from an EMBL/GenBank/DDBJ whole genome shotgun (WGS) entry which is preliminary data.</text>
</comment>
<protein>
    <submittedName>
        <fullName evidence="2">Uncharacterized protein</fullName>
    </submittedName>
</protein>
<evidence type="ECO:0000313" key="3">
    <source>
        <dbReference type="Proteomes" id="UP000247498"/>
    </source>
</evidence>
<keyword evidence="1" id="KW-0732">Signal</keyword>
<dbReference type="Proteomes" id="UP000247498">
    <property type="component" value="Unassembled WGS sequence"/>
</dbReference>